<dbReference type="Pfam" id="PF01159">
    <property type="entry name" value="Ribosomal_L6e"/>
    <property type="match status" value="1"/>
</dbReference>
<dbReference type="GO" id="GO:0022625">
    <property type="term" value="C:cytosolic large ribosomal subunit"/>
    <property type="evidence" value="ECO:0007669"/>
    <property type="project" value="TreeGrafter"/>
</dbReference>
<sequence length="218" mass="23668">MARNTDVSPYIGKLSRSKLFAKKGLYKRQPKSAAPAEGAAAKAEEPAYYPADDVRKPKVSRKTNRPTKLRASIAPGTVLFLLAGRFRGKRVVCLGQLPSGLLLVTGPFKINGVPLRRVNQAYVIATSTKVDLSSFQLDAKFNDAYFSKEKSAKRAGTEGEFFKDGEKEKKAFPADKAADQKSVDKAVIAAVGAVPNLSKYLAATFGLTKGQYPHLLKF</sequence>
<name>A0A0D6EJL2_SPOSA</name>
<keyword evidence="3 4" id="KW-0687">Ribonucleoprotein</keyword>
<feature type="region of interest" description="Disordered" evidence="5">
    <location>
        <begin position="26"/>
        <end position="65"/>
    </location>
</feature>
<evidence type="ECO:0000256" key="5">
    <source>
        <dbReference type="SAM" id="MobiDB-lite"/>
    </source>
</evidence>
<feature type="non-terminal residue" evidence="6">
    <location>
        <position position="1"/>
    </location>
</feature>
<evidence type="ECO:0000256" key="4">
    <source>
        <dbReference type="RuleBase" id="RU000662"/>
    </source>
</evidence>
<protein>
    <recommendedName>
        <fullName evidence="4">60S ribosomal protein L6</fullName>
    </recommendedName>
</protein>
<dbReference type="PANTHER" id="PTHR10715">
    <property type="entry name" value="60S RIBOSOMAL PROTEIN L6"/>
    <property type="match status" value="1"/>
</dbReference>
<keyword evidence="7" id="KW-1185">Reference proteome</keyword>
<dbReference type="AlphaFoldDB" id="A0A0D6EJL2"/>
<dbReference type="GO" id="GO:0002181">
    <property type="term" value="P:cytoplasmic translation"/>
    <property type="evidence" value="ECO:0007669"/>
    <property type="project" value="TreeGrafter"/>
</dbReference>
<dbReference type="FunFam" id="2.30.30.30:FF:000014">
    <property type="entry name" value="60S ribosomal protein L6"/>
    <property type="match status" value="1"/>
</dbReference>
<dbReference type="InterPro" id="IPR008991">
    <property type="entry name" value="Translation_prot_SH3-like_sf"/>
</dbReference>
<keyword evidence="2 4" id="KW-0689">Ribosomal protein</keyword>
<evidence type="ECO:0000313" key="6">
    <source>
        <dbReference type="EMBL" id="CEQ40182.1"/>
    </source>
</evidence>
<evidence type="ECO:0000313" key="7">
    <source>
        <dbReference type="Proteomes" id="UP000243876"/>
    </source>
</evidence>
<evidence type="ECO:0000256" key="1">
    <source>
        <dbReference type="ARBA" id="ARBA00010592"/>
    </source>
</evidence>
<accession>A0A0D6EJL2</accession>
<dbReference type="Proteomes" id="UP000243876">
    <property type="component" value="Unassembled WGS sequence"/>
</dbReference>
<evidence type="ECO:0000256" key="3">
    <source>
        <dbReference type="ARBA" id="ARBA00023274"/>
    </source>
</evidence>
<dbReference type="SUPFAM" id="SSF50104">
    <property type="entry name" value="Translation proteins SH3-like domain"/>
    <property type="match status" value="1"/>
</dbReference>
<dbReference type="CDD" id="cd13156">
    <property type="entry name" value="KOW_RPL6"/>
    <property type="match status" value="1"/>
</dbReference>
<proteinExistence type="inferred from homology"/>
<dbReference type="InterPro" id="IPR041997">
    <property type="entry name" value="Ribosomal_eL6_KOW"/>
</dbReference>
<reference evidence="7" key="1">
    <citation type="submission" date="2015-02" db="EMBL/GenBank/DDBJ databases">
        <authorList>
            <person name="Gon?alves P."/>
        </authorList>
    </citation>
    <scope>NUCLEOTIDE SEQUENCE [LARGE SCALE GENOMIC DNA]</scope>
</reference>
<dbReference type="InterPro" id="IPR049633">
    <property type="entry name" value="Ribosomal_eL6_CS"/>
</dbReference>
<dbReference type="GO" id="GO:0000027">
    <property type="term" value="P:ribosomal large subunit assembly"/>
    <property type="evidence" value="ECO:0007669"/>
    <property type="project" value="TreeGrafter"/>
</dbReference>
<dbReference type="InterPro" id="IPR000915">
    <property type="entry name" value="60S_ribosomal_eL6"/>
</dbReference>
<dbReference type="EMBL" id="CENE01000005">
    <property type="protein sequence ID" value="CEQ40182.1"/>
    <property type="molecule type" value="Genomic_DNA"/>
</dbReference>
<dbReference type="OrthoDB" id="2436667at2759"/>
<dbReference type="InterPro" id="IPR014722">
    <property type="entry name" value="Rib_uL2_dom2"/>
</dbReference>
<comment type="similarity">
    <text evidence="1 4">Belongs to the eukaryotic ribosomal protein eL6 family.</text>
</comment>
<dbReference type="GO" id="GO:0003723">
    <property type="term" value="F:RNA binding"/>
    <property type="evidence" value="ECO:0007669"/>
    <property type="project" value="TreeGrafter"/>
</dbReference>
<evidence type="ECO:0000256" key="2">
    <source>
        <dbReference type="ARBA" id="ARBA00022980"/>
    </source>
</evidence>
<organism evidence="6 7">
    <name type="scientific">Sporidiobolus salmonicolor</name>
    <name type="common">Yeast-like fungus</name>
    <name type="synonym">Sporobolomyces salmonicolor</name>
    <dbReference type="NCBI Taxonomy" id="5005"/>
    <lineage>
        <taxon>Eukaryota</taxon>
        <taxon>Fungi</taxon>
        <taxon>Dikarya</taxon>
        <taxon>Basidiomycota</taxon>
        <taxon>Pucciniomycotina</taxon>
        <taxon>Microbotryomycetes</taxon>
        <taxon>Sporidiobolales</taxon>
        <taxon>Sporidiobolaceae</taxon>
        <taxon>Sporobolomyces</taxon>
    </lineage>
</organism>
<dbReference type="PROSITE" id="PS01170">
    <property type="entry name" value="RIBOSOMAL_L6E"/>
    <property type="match status" value="1"/>
</dbReference>
<dbReference type="Gene3D" id="2.30.30.30">
    <property type="match status" value="1"/>
</dbReference>
<feature type="compositionally biased region" description="Low complexity" evidence="5">
    <location>
        <begin position="33"/>
        <end position="51"/>
    </location>
</feature>
<gene>
    <name evidence="6" type="primary">SPOSA6832_01789</name>
</gene>
<dbReference type="PANTHER" id="PTHR10715:SF0">
    <property type="entry name" value="LARGE RIBOSOMAL SUBUNIT PROTEIN EL6"/>
    <property type="match status" value="1"/>
</dbReference>
<dbReference type="GO" id="GO:0003735">
    <property type="term" value="F:structural constituent of ribosome"/>
    <property type="evidence" value="ECO:0007669"/>
    <property type="project" value="InterPro"/>
</dbReference>